<dbReference type="InterPro" id="IPR009899">
    <property type="entry name" value="ArdA"/>
</dbReference>
<reference evidence="1 3" key="1">
    <citation type="submission" date="2015-07" db="EMBL/GenBank/DDBJ databases">
        <title>Complete genome sequence of Prevotella intermedia strain 17-2.</title>
        <authorList>
            <person name="Nambu T."/>
        </authorList>
    </citation>
    <scope>NUCLEOTIDE SEQUENCE [LARGE SCALE GENOMIC DNA]</scope>
    <source>
        <strain evidence="1 3">17-2</strain>
    </source>
</reference>
<dbReference type="EMBL" id="AP014597">
    <property type="protein sequence ID" value="BAU16829.1"/>
    <property type="molecule type" value="Genomic_DNA"/>
</dbReference>
<evidence type="ECO:0000313" key="4">
    <source>
        <dbReference type="Proteomes" id="UP000217431"/>
    </source>
</evidence>
<dbReference type="EMBL" id="AP014925">
    <property type="protein sequence ID" value="BAR96593.1"/>
    <property type="molecule type" value="Genomic_DNA"/>
</dbReference>
<dbReference type="Pfam" id="PF07275">
    <property type="entry name" value="ArdA"/>
    <property type="match status" value="1"/>
</dbReference>
<dbReference type="RefSeq" id="WP_004341683.1">
    <property type="nucleotide sequence ID" value="NZ_AP014597.1"/>
</dbReference>
<dbReference type="InterPro" id="IPR041895">
    <property type="entry name" value="ArdA_dom1"/>
</dbReference>
<dbReference type="Proteomes" id="UP000217431">
    <property type="component" value="Chromosome I"/>
</dbReference>
<dbReference type="AlphaFoldDB" id="A0A0H5B375"/>
<dbReference type="OMA" id="FQAWEEI"/>
<dbReference type="Proteomes" id="UP000067008">
    <property type="component" value="Chromosome 2"/>
</dbReference>
<dbReference type="PATRIC" id="fig|28131.4.peg.2641"/>
<evidence type="ECO:0000313" key="3">
    <source>
        <dbReference type="Proteomes" id="UP000067008"/>
    </source>
</evidence>
<accession>A0A0H5B375</accession>
<sequence>MEAKELNEARIYVGTYAKYNNGSLQGEWVELSDFYDLDGFMERCAEIHEDEEEPEYMFQAWEEIPDGLIAESHLEETFFELRDELDRLNDTEKEAFWVWADGNNAQLTQDAYSLVKSFQSDYIGNYASKEDFAEELAKMENELSDFALSYFDFSKYADDLFDTDFWYKDGYVFRNN</sequence>
<evidence type="ECO:0000313" key="2">
    <source>
        <dbReference type="EMBL" id="BAU16829.1"/>
    </source>
</evidence>
<evidence type="ECO:0000313" key="1">
    <source>
        <dbReference type="EMBL" id="BAR96593.1"/>
    </source>
</evidence>
<proteinExistence type="predicted"/>
<dbReference type="GeneID" id="66710572"/>
<dbReference type="STRING" id="28131.BWX40_02560"/>
<name>A0A0H5B375_PREIN</name>
<reference evidence="2 4" key="2">
    <citation type="journal article" date="2016" name="DNA Res.">
        <title>The complete genome sequencing of Prevotella intermedia strain OMA14 and a subsequent fine-scale, intra-species genomic comparison reveal an unusual amplification of conjugative and mobile transposons and identify a novel Prevotella-lineage-specific repeat.</title>
        <authorList>
            <person name="Naito M."/>
            <person name="Ogura Y."/>
            <person name="Itoh T."/>
            <person name="Shoji M."/>
            <person name="Okamoto M."/>
            <person name="Hayashi T."/>
            <person name="Nakayama K."/>
        </authorList>
    </citation>
    <scope>NUCLEOTIDE SEQUENCE [LARGE SCALE GENOMIC DNA]</scope>
    <source>
        <strain evidence="2 4">OMA14</strain>
    </source>
</reference>
<dbReference type="Gene3D" id="3.10.20.480">
    <property type="entry name" value="Antirestriction protein ArdA, domain 1"/>
    <property type="match status" value="1"/>
</dbReference>
<gene>
    <name evidence="1" type="ORF">PI172_1865</name>
    <name evidence="2" type="ORF">PIOMA14_I_0321</name>
</gene>
<organism evidence="2 4">
    <name type="scientific">Prevotella intermedia</name>
    <dbReference type="NCBI Taxonomy" id="28131"/>
    <lineage>
        <taxon>Bacteria</taxon>
        <taxon>Pseudomonadati</taxon>
        <taxon>Bacteroidota</taxon>
        <taxon>Bacteroidia</taxon>
        <taxon>Bacteroidales</taxon>
        <taxon>Prevotellaceae</taxon>
        <taxon>Prevotella</taxon>
    </lineage>
</organism>
<protein>
    <submittedName>
        <fullName evidence="1 2">Antirestriction protein</fullName>
    </submittedName>
</protein>